<sequence length="107" mass="11299">MPGHVFLLAQDGQAQCLEAGQGLLLGAGSSTVGSRPNAAQSLPPGSTLHRRPDRKSGSDLDTGLTRLRHHTLTLAHEPLDTLCDQLLDRMPPGNTDDAALLALRMPS</sequence>
<feature type="region of interest" description="Disordered" evidence="1">
    <location>
        <begin position="27"/>
        <end position="62"/>
    </location>
</feature>
<dbReference type="InterPro" id="IPR001932">
    <property type="entry name" value="PPM-type_phosphatase-like_dom"/>
</dbReference>
<dbReference type="Pfam" id="PF07228">
    <property type="entry name" value="SpoIIE"/>
    <property type="match status" value="1"/>
</dbReference>
<protein>
    <submittedName>
        <fullName evidence="3">SpoIIE family protein phosphatase</fullName>
    </submittedName>
</protein>
<comment type="caution">
    <text evidence="3">The sequence shown here is derived from an EMBL/GenBank/DDBJ whole genome shotgun (WGS) entry which is preliminary data.</text>
</comment>
<feature type="compositionally biased region" description="Polar residues" evidence="1">
    <location>
        <begin position="29"/>
        <end position="44"/>
    </location>
</feature>
<feature type="domain" description="PPM-type phosphatase" evidence="2">
    <location>
        <begin position="5"/>
        <end position="105"/>
    </location>
</feature>
<evidence type="ECO:0000313" key="3">
    <source>
        <dbReference type="EMBL" id="MFF0002327.1"/>
    </source>
</evidence>
<accession>A0ABW6MPE2</accession>
<organism evidence="3 4">
    <name type="scientific">Streptomyces tibetensis</name>
    <dbReference type="NCBI Taxonomy" id="2382123"/>
    <lineage>
        <taxon>Bacteria</taxon>
        <taxon>Bacillati</taxon>
        <taxon>Actinomycetota</taxon>
        <taxon>Actinomycetes</taxon>
        <taxon>Kitasatosporales</taxon>
        <taxon>Streptomycetaceae</taxon>
        <taxon>Streptomyces</taxon>
    </lineage>
</organism>
<evidence type="ECO:0000256" key="1">
    <source>
        <dbReference type="SAM" id="MobiDB-lite"/>
    </source>
</evidence>
<dbReference type="RefSeq" id="WP_362053938.1">
    <property type="nucleotide sequence ID" value="NZ_JBEXVS010000065.1"/>
</dbReference>
<proteinExistence type="predicted"/>
<keyword evidence="4" id="KW-1185">Reference proteome</keyword>
<dbReference type="EMBL" id="JBIAJP010000001">
    <property type="protein sequence ID" value="MFF0002327.1"/>
    <property type="molecule type" value="Genomic_DNA"/>
</dbReference>
<gene>
    <name evidence="3" type="ORF">ACFYQT_02535</name>
</gene>
<name>A0ABW6MPE2_9ACTN</name>
<reference evidence="3 4" key="1">
    <citation type="submission" date="2024-10" db="EMBL/GenBank/DDBJ databases">
        <title>The Natural Products Discovery Center: Release of the First 8490 Sequenced Strains for Exploring Actinobacteria Biosynthetic Diversity.</title>
        <authorList>
            <person name="Kalkreuter E."/>
            <person name="Kautsar S.A."/>
            <person name="Yang D."/>
            <person name="Bader C.D."/>
            <person name="Teijaro C.N."/>
            <person name="Fluegel L."/>
            <person name="Davis C.M."/>
            <person name="Simpson J.R."/>
            <person name="Lauterbach L."/>
            <person name="Steele A.D."/>
            <person name="Gui C."/>
            <person name="Meng S."/>
            <person name="Li G."/>
            <person name="Viehrig K."/>
            <person name="Ye F."/>
            <person name="Su P."/>
            <person name="Kiefer A.F."/>
            <person name="Nichols A."/>
            <person name="Cepeda A.J."/>
            <person name="Yan W."/>
            <person name="Fan B."/>
            <person name="Jiang Y."/>
            <person name="Adhikari A."/>
            <person name="Zheng C.-J."/>
            <person name="Schuster L."/>
            <person name="Cowan T.M."/>
            <person name="Smanski M.J."/>
            <person name="Chevrette M.G."/>
            <person name="De Carvalho L.P.S."/>
            <person name="Shen B."/>
        </authorList>
    </citation>
    <scope>NUCLEOTIDE SEQUENCE [LARGE SCALE GENOMIC DNA]</scope>
    <source>
        <strain evidence="3 4">NPDC005497</strain>
    </source>
</reference>
<evidence type="ECO:0000259" key="2">
    <source>
        <dbReference type="Pfam" id="PF07228"/>
    </source>
</evidence>
<evidence type="ECO:0000313" key="4">
    <source>
        <dbReference type="Proteomes" id="UP001601422"/>
    </source>
</evidence>
<dbReference type="Proteomes" id="UP001601422">
    <property type="component" value="Unassembled WGS sequence"/>
</dbReference>